<organism evidence="6 7">
    <name type="scientific">Rhynchospora pubera</name>
    <dbReference type="NCBI Taxonomy" id="906938"/>
    <lineage>
        <taxon>Eukaryota</taxon>
        <taxon>Viridiplantae</taxon>
        <taxon>Streptophyta</taxon>
        <taxon>Embryophyta</taxon>
        <taxon>Tracheophyta</taxon>
        <taxon>Spermatophyta</taxon>
        <taxon>Magnoliopsida</taxon>
        <taxon>Liliopsida</taxon>
        <taxon>Poales</taxon>
        <taxon>Cyperaceae</taxon>
        <taxon>Cyperoideae</taxon>
        <taxon>Rhynchosporeae</taxon>
        <taxon>Rhynchospora</taxon>
    </lineage>
</organism>
<sequence length="190" mass="20485">MAKISLQITTFLLVLSILEPNFSGATPHRFLASCEPYDTLKSDKTLKCDAPDVCCKAGGVYDLYNCSPPLMTSTPAIMTENNFADPADTGGPANCTNSYPGVNEKVVALSTGWFNNQKLCKRQIKITALKTGKSTTAMVIDECASDAGCDKEHSNQQPCRNNIVDASPSVWEALALDPDTGEENITWSLL</sequence>
<reference evidence="6" key="1">
    <citation type="submission" date="2022-08" db="EMBL/GenBank/DDBJ databases">
        <authorList>
            <person name="Marques A."/>
        </authorList>
    </citation>
    <scope>NUCLEOTIDE SEQUENCE</scope>
    <source>
        <strain evidence="6">RhyPub2mFocal</strain>
        <tissue evidence="6">Leaves</tissue>
    </source>
</reference>
<dbReference type="CDD" id="cd22270">
    <property type="entry name" value="DPBB_kiwellin-like"/>
    <property type="match status" value="1"/>
</dbReference>
<dbReference type="SUPFAM" id="SSF50685">
    <property type="entry name" value="Barwin-like endoglucanases"/>
    <property type="match status" value="1"/>
</dbReference>
<comment type="subcellular location">
    <subcellularLocation>
        <location evidence="1">Secreted</location>
    </subcellularLocation>
</comment>
<evidence type="ECO:0000256" key="1">
    <source>
        <dbReference type="ARBA" id="ARBA00004613"/>
    </source>
</evidence>
<dbReference type="AlphaFoldDB" id="A0AAV8DZ87"/>
<keyword evidence="3" id="KW-0964">Secreted</keyword>
<evidence type="ECO:0000313" key="7">
    <source>
        <dbReference type="Proteomes" id="UP001140206"/>
    </source>
</evidence>
<proteinExistence type="inferred from homology"/>
<dbReference type="InterPro" id="IPR039271">
    <property type="entry name" value="Kiwellin-like"/>
</dbReference>
<dbReference type="GO" id="GO:0005576">
    <property type="term" value="C:extracellular region"/>
    <property type="evidence" value="ECO:0007669"/>
    <property type="project" value="UniProtKB-SubCell"/>
</dbReference>
<dbReference type="Proteomes" id="UP001140206">
    <property type="component" value="Chromosome 3"/>
</dbReference>
<evidence type="ECO:0000313" key="6">
    <source>
        <dbReference type="EMBL" id="KAJ4772521.1"/>
    </source>
</evidence>
<gene>
    <name evidence="6" type="ORF">LUZ62_056778</name>
</gene>
<evidence type="ECO:0000256" key="5">
    <source>
        <dbReference type="SAM" id="SignalP"/>
    </source>
</evidence>
<comment type="caution">
    <text evidence="6">The sequence shown here is derived from an EMBL/GenBank/DDBJ whole genome shotgun (WGS) entry which is preliminary data.</text>
</comment>
<protein>
    <submittedName>
        <fullName evidence="6">Kiwellin</fullName>
    </submittedName>
</protein>
<keyword evidence="4 5" id="KW-0732">Signal</keyword>
<evidence type="ECO:0000256" key="3">
    <source>
        <dbReference type="ARBA" id="ARBA00022525"/>
    </source>
</evidence>
<evidence type="ECO:0000256" key="2">
    <source>
        <dbReference type="ARBA" id="ARBA00005592"/>
    </source>
</evidence>
<accession>A0AAV8DZ87</accession>
<evidence type="ECO:0000256" key="4">
    <source>
        <dbReference type="ARBA" id="ARBA00022729"/>
    </source>
</evidence>
<feature type="chain" id="PRO_5043978569" evidence="5">
    <location>
        <begin position="25"/>
        <end position="190"/>
    </location>
</feature>
<dbReference type="EMBL" id="JAMFTS010000003">
    <property type="protein sequence ID" value="KAJ4772521.1"/>
    <property type="molecule type" value="Genomic_DNA"/>
</dbReference>
<dbReference type="PANTHER" id="PTHR33191">
    <property type="entry name" value="RIPENING-RELATED PROTEIN 2-RELATED"/>
    <property type="match status" value="1"/>
</dbReference>
<dbReference type="Gene3D" id="2.40.40.10">
    <property type="entry name" value="RlpA-like domain"/>
    <property type="match status" value="1"/>
</dbReference>
<feature type="signal peptide" evidence="5">
    <location>
        <begin position="1"/>
        <end position="24"/>
    </location>
</feature>
<dbReference type="PANTHER" id="PTHR33191:SF58">
    <property type="entry name" value="RIPENING-RELATED PROTEIN 1"/>
    <property type="match status" value="1"/>
</dbReference>
<dbReference type="InterPro" id="IPR036908">
    <property type="entry name" value="RlpA-like_sf"/>
</dbReference>
<keyword evidence="7" id="KW-1185">Reference proteome</keyword>
<name>A0AAV8DZ87_9POAL</name>
<comment type="similarity">
    <text evidence="2">Belongs to the kiwellin family.</text>
</comment>
<dbReference type="Pfam" id="PF24300">
    <property type="entry name" value="KWL1"/>
    <property type="match status" value="1"/>
</dbReference>